<evidence type="ECO:0000313" key="2">
    <source>
        <dbReference type="Proteomes" id="UP001050975"/>
    </source>
</evidence>
<name>A0AAV3XFK2_9CYAN</name>
<dbReference type="Pfam" id="PF01724">
    <property type="entry name" value="DUF29"/>
    <property type="match status" value="1"/>
</dbReference>
<evidence type="ECO:0000313" key="1">
    <source>
        <dbReference type="EMBL" id="GET41732.1"/>
    </source>
</evidence>
<dbReference type="EMBL" id="BLAY01000132">
    <property type="protein sequence ID" value="GET41732.1"/>
    <property type="molecule type" value="Genomic_DNA"/>
</dbReference>
<dbReference type="InterPro" id="IPR002636">
    <property type="entry name" value="DUF29"/>
</dbReference>
<keyword evidence="2" id="KW-1185">Reference proteome</keyword>
<comment type="caution">
    <text evidence="1">The sequence shown here is derived from an EMBL/GenBank/DDBJ whole genome shotgun (WGS) entry which is preliminary data.</text>
</comment>
<proteinExistence type="predicted"/>
<dbReference type="Proteomes" id="UP001050975">
    <property type="component" value="Unassembled WGS sequence"/>
</dbReference>
<dbReference type="PANTHER" id="PTHR34235:SF1">
    <property type="entry name" value="SLR0416 PROTEIN"/>
    <property type="match status" value="1"/>
</dbReference>
<dbReference type="AlphaFoldDB" id="A0AAV3XFK2"/>
<accession>A0AAV3XFK2</accession>
<gene>
    <name evidence="1" type="ORF">MiSe_65460</name>
</gene>
<organism evidence="1 2">
    <name type="scientific">Microseira wollei NIES-4236</name>
    <dbReference type="NCBI Taxonomy" id="2530354"/>
    <lineage>
        <taxon>Bacteria</taxon>
        <taxon>Bacillati</taxon>
        <taxon>Cyanobacteriota</taxon>
        <taxon>Cyanophyceae</taxon>
        <taxon>Oscillatoriophycideae</taxon>
        <taxon>Aerosakkonematales</taxon>
        <taxon>Aerosakkonemataceae</taxon>
        <taxon>Microseira</taxon>
    </lineage>
</organism>
<evidence type="ECO:0008006" key="3">
    <source>
        <dbReference type="Google" id="ProtNLM"/>
    </source>
</evidence>
<protein>
    <recommendedName>
        <fullName evidence="3">DUF29 domain-containing protein</fullName>
    </recommendedName>
</protein>
<dbReference type="RefSeq" id="WP_226588282.1">
    <property type="nucleotide sequence ID" value="NZ_BLAY01000132.1"/>
</dbReference>
<dbReference type="PANTHER" id="PTHR34235">
    <property type="entry name" value="SLR1203 PROTEIN-RELATED"/>
    <property type="match status" value="1"/>
</dbReference>
<sequence length="173" mass="19974">MTQELTDLRASILEGRYSDALAIVDELEGMSKKEILRRIKAFLKILIIHLIKNQVEKRLTNSWAGSIRNSIREIQEFNLKENKTSYYVNSDEWGSLIEEEIIEDAIADASEEVMNGQFTRSQLSEMLDKPQLFQIATKLIDLTYTHSAKQLPALIEEHLVQLPGGEDWLNRRK</sequence>
<dbReference type="Gene3D" id="1.20.1220.20">
    <property type="entry name" value="Uncharcterised protein PF01724"/>
    <property type="match status" value="1"/>
</dbReference>
<reference evidence="1" key="1">
    <citation type="submission" date="2019-10" db="EMBL/GenBank/DDBJ databases">
        <title>Draft genome sequece of Microseira wollei NIES-4236.</title>
        <authorList>
            <person name="Yamaguchi H."/>
            <person name="Suzuki S."/>
            <person name="Kawachi M."/>
        </authorList>
    </citation>
    <scope>NUCLEOTIDE SEQUENCE</scope>
    <source>
        <strain evidence="1">NIES-4236</strain>
    </source>
</reference>